<dbReference type="Gene3D" id="3.90.1150.10">
    <property type="entry name" value="Aspartate Aminotransferase, domain 1"/>
    <property type="match status" value="1"/>
</dbReference>
<comment type="catalytic activity">
    <reaction evidence="5">
        <text>O-phospho-L-threonine + H(+) = (R)-1-aminopropan-2-yl phosphate + CO2</text>
        <dbReference type="Rhea" id="RHEA:11492"/>
        <dbReference type="ChEBI" id="CHEBI:15378"/>
        <dbReference type="ChEBI" id="CHEBI:16526"/>
        <dbReference type="ChEBI" id="CHEBI:58563"/>
        <dbReference type="ChEBI" id="CHEBI:58675"/>
        <dbReference type="EC" id="4.1.1.81"/>
    </reaction>
</comment>
<feature type="active site" description="Nucleophile" evidence="6">
    <location>
        <position position="712"/>
    </location>
</feature>
<evidence type="ECO:0000256" key="1">
    <source>
        <dbReference type="ARBA" id="ARBA00003444"/>
    </source>
</evidence>
<dbReference type="InterPro" id="IPR033949">
    <property type="entry name" value="CobQ_GATase1"/>
</dbReference>
<dbReference type="GO" id="GO:0030170">
    <property type="term" value="F:pyridoxal phosphate binding"/>
    <property type="evidence" value="ECO:0007669"/>
    <property type="project" value="InterPro"/>
</dbReference>
<dbReference type="InterPro" id="IPR015424">
    <property type="entry name" value="PyrdxlP-dep_Trfase"/>
</dbReference>
<dbReference type="InterPro" id="IPR002586">
    <property type="entry name" value="CobQ/CobB/MinD/ParA_Nub-bd_dom"/>
</dbReference>
<feature type="domain" description="CobQ/CobB/MinD/ParA nucleotide binding" evidence="8">
    <location>
        <begin position="381"/>
        <end position="606"/>
    </location>
</feature>
<dbReference type="InterPro" id="IPR004838">
    <property type="entry name" value="NHTrfase_class1_PyrdxlP-BS"/>
</dbReference>
<dbReference type="SUPFAM" id="SSF52317">
    <property type="entry name" value="Class I glutamine amidotransferase-like"/>
    <property type="match status" value="1"/>
</dbReference>
<keyword evidence="4 6" id="KW-0315">Glutamine amidotransferase</keyword>
<dbReference type="EMBL" id="AP017378">
    <property type="protein sequence ID" value="BBD09837.1"/>
    <property type="molecule type" value="Genomic_DNA"/>
</dbReference>
<comment type="function">
    <text evidence="1">Decarboxylates L-threonine-O-3-phosphate to yield (R)-1-amino-2-propanol O-2-phosphate, the precursor for the linkage between the nucleotide loop and the corrin ring in cobalamin.</text>
</comment>
<evidence type="ECO:0000313" key="11">
    <source>
        <dbReference type="Proteomes" id="UP000269883"/>
    </source>
</evidence>
<dbReference type="Gene3D" id="3.40.640.10">
    <property type="entry name" value="Type I PLP-dependent aspartate aminotransferase-like (Major domain)"/>
    <property type="match status" value="1"/>
</dbReference>
<feature type="domain" description="CobB/CobQ-like glutamine amidotransferase" evidence="9">
    <location>
        <begin position="632"/>
        <end position="816"/>
    </location>
</feature>
<accession>A0A2Z6B2V6</accession>
<dbReference type="CDD" id="cd00609">
    <property type="entry name" value="AAT_like"/>
    <property type="match status" value="1"/>
</dbReference>
<dbReference type="InterPro" id="IPR004459">
    <property type="entry name" value="CobQ_synth"/>
</dbReference>
<evidence type="ECO:0000256" key="6">
    <source>
        <dbReference type="HAMAP-Rule" id="MF_00028"/>
    </source>
</evidence>
<dbReference type="InterPro" id="IPR015422">
    <property type="entry name" value="PyrdxlP-dep_Trfase_small"/>
</dbReference>
<dbReference type="NCBIfam" id="TIGR01140">
    <property type="entry name" value="L_thr_O3P_dcar"/>
    <property type="match status" value="1"/>
</dbReference>
<dbReference type="CDD" id="cd05389">
    <property type="entry name" value="CobQ_N"/>
    <property type="match status" value="1"/>
</dbReference>
<dbReference type="InterPro" id="IPR004839">
    <property type="entry name" value="Aminotransferase_I/II_large"/>
</dbReference>
<dbReference type="GO" id="GO:0015420">
    <property type="term" value="F:ABC-type vitamin B12 transporter activity"/>
    <property type="evidence" value="ECO:0007669"/>
    <property type="project" value="UniProtKB-UniRule"/>
</dbReference>
<comment type="similarity">
    <text evidence="6">Belongs to the CobB/CobQ family. CobQ subfamily.</text>
</comment>
<dbReference type="InterPro" id="IPR027417">
    <property type="entry name" value="P-loop_NTPase"/>
</dbReference>
<name>A0A2Z6B2V6_9BACT</name>
<feature type="domain" description="Aminotransferase class I/classII large" evidence="7">
    <location>
        <begin position="27"/>
        <end position="356"/>
    </location>
</feature>
<dbReference type="PANTHER" id="PTHR21343">
    <property type="entry name" value="DETHIOBIOTIN SYNTHETASE"/>
    <property type="match status" value="1"/>
</dbReference>
<dbReference type="PROSITE" id="PS00105">
    <property type="entry name" value="AA_TRANSFER_CLASS_1"/>
    <property type="match status" value="1"/>
</dbReference>
<dbReference type="InterPro" id="IPR005860">
    <property type="entry name" value="CobD"/>
</dbReference>
<dbReference type="UniPathway" id="UPA00148"/>
<comment type="function">
    <text evidence="6">Catalyzes amidations at positions B, D, E, and G on adenosylcobyrinic A,C-diamide. NH(2) groups are provided by glutamine, and one molecule of ATP is hydrogenolyzed for each amidation.</text>
</comment>
<dbReference type="AlphaFoldDB" id="A0A2Z6B2V6"/>
<dbReference type="PROSITE" id="PS51274">
    <property type="entry name" value="GATASE_COBBQ"/>
    <property type="match status" value="1"/>
</dbReference>
<dbReference type="NCBIfam" id="NF001989">
    <property type="entry name" value="PRK00784.1"/>
    <property type="match status" value="1"/>
</dbReference>
<dbReference type="CDD" id="cd01750">
    <property type="entry name" value="GATase1_CobQ"/>
    <property type="match status" value="1"/>
</dbReference>
<dbReference type="Pfam" id="PF00155">
    <property type="entry name" value="Aminotran_1_2"/>
    <property type="match status" value="1"/>
</dbReference>
<dbReference type="NCBIfam" id="TIGR00313">
    <property type="entry name" value="cobQ"/>
    <property type="match status" value="1"/>
</dbReference>
<dbReference type="PANTHER" id="PTHR21343:SF1">
    <property type="entry name" value="COBYRIC ACID SYNTHASE"/>
    <property type="match status" value="1"/>
</dbReference>
<dbReference type="GO" id="GO:0009236">
    <property type="term" value="P:cobalamin biosynthetic process"/>
    <property type="evidence" value="ECO:0007669"/>
    <property type="project" value="UniProtKB-UniRule"/>
</dbReference>
<comment type="pathway">
    <text evidence="2 6">Cofactor biosynthesis; adenosylcobalamin biosynthesis.</text>
</comment>
<protein>
    <recommendedName>
        <fullName evidence="6">Cobyric acid synthase</fullName>
    </recommendedName>
</protein>
<evidence type="ECO:0000313" key="10">
    <source>
        <dbReference type="EMBL" id="BBD09837.1"/>
    </source>
</evidence>
<dbReference type="GO" id="GO:0048472">
    <property type="term" value="F:threonine-phosphate decarboxylase activity"/>
    <property type="evidence" value="ECO:0007669"/>
    <property type="project" value="UniProtKB-EC"/>
</dbReference>
<dbReference type="Proteomes" id="UP000269883">
    <property type="component" value="Chromosome"/>
</dbReference>
<dbReference type="SUPFAM" id="SSF52540">
    <property type="entry name" value="P-loop containing nucleoside triphosphate hydrolases"/>
    <property type="match status" value="1"/>
</dbReference>
<dbReference type="InterPro" id="IPR011698">
    <property type="entry name" value="GATase_3"/>
</dbReference>
<evidence type="ECO:0000256" key="5">
    <source>
        <dbReference type="ARBA" id="ARBA00048531"/>
    </source>
</evidence>
<evidence type="ECO:0000256" key="3">
    <source>
        <dbReference type="ARBA" id="ARBA00022573"/>
    </source>
</evidence>
<evidence type="ECO:0000259" key="7">
    <source>
        <dbReference type="Pfam" id="PF00155"/>
    </source>
</evidence>
<dbReference type="KEGG" id="dfl:DFE_3111"/>
<evidence type="ECO:0000256" key="2">
    <source>
        <dbReference type="ARBA" id="ARBA00004953"/>
    </source>
</evidence>
<keyword evidence="11" id="KW-1185">Reference proteome</keyword>
<dbReference type="InterPro" id="IPR029062">
    <property type="entry name" value="Class_I_gatase-like"/>
</dbReference>
<evidence type="ECO:0000259" key="8">
    <source>
        <dbReference type="Pfam" id="PF01656"/>
    </source>
</evidence>
<evidence type="ECO:0000256" key="4">
    <source>
        <dbReference type="ARBA" id="ARBA00022962"/>
    </source>
</evidence>
<dbReference type="Gene3D" id="3.40.50.300">
    <property type="entry name" value="P-loop containing nucleotide triphosphate hydrolases"/>
    <property type="match status" value="1"/>
</dbReference>
<gene>
    <name evidence="6" type="primary">cobQ</name>
    <name evidence="10" type="ORF">DFE_3111</name>
</gene>
<dbReference type="InterPro" id="IPR015421">
    <property type="entry name" value="PyrdxlP-dep_Trfase_major"/>
</dbReference>
<evidence type="ECO:0000259" key="9">
    <source>
        <dbReference type="Pfam" id="PF07685"/>
    </source>
</evidence>
<dbReference type="Gene3D" id="3.40.50.880">
    <property type="match status" value="1"/>
</dbReference>
<reference evidence="10 11" key="1">
    <citation type="journal article" date="2018" name="Sci. Adv.">
        <title>Multi-heme cytochromes provide a pathway for survival in energy-limited environments.</title>
        <authorList>
            <person name="Deng X."/>
            <person name="Dohmae N."/>
            <person name="Nealson K.H."/>
            <person name="Hashimoto K."/>
            <person name="Okamoto A."/>
        </authorList>
    </citation>
    <scope>NUCLEOTIDE SEQUENCE [LARGE SCALE GENOMIC DNA]</scope>
    <source>
        <strain evidence="10 11">IS5</strain>
    </source>
</reference>
<proteinExistence type="inferred from homology"/>
<dbReference type="Pfam" id="PF01656">
    <property type="entry name" value="CbiA"/>
    <property type="match status" value="1"/>
</dbReference>
<dbReference type="HAMAP" id="MF_00028">
    <property type="entry name" value="CobQ"/>
    <property type="match status" value="1"/>
</dbReference>
<feature type="active site" evidence="6">
    <location>
        <position position="810"/>
    </location>
</feature>
<dbReference type="PROSITE" id="PS51273">
    <property type="entry name" value="GATASE_TYPE_1"/>
    <property type="match status" value="1"/>
</dbReference>
<dbReference type="InterPro" id="IPR047045">
    <property type="entry name" value="CobQ_N"/>
</dbReference>
<keyword evidence="3 6" id="KW-0169">Cobalamin biosynthesis</keyword>
<sequence>MRPMNDFTHGGHIRRLSEAAGCNRGELVDFSANINPLGLPDWFRGLIASELSGLTHYPDPYCGELTQSAAERFGVAAEEVIAGNGSTEILYALCPALNIRRAIVPVPSYTDYRRACELSGVDVEAFVLDEAAGFAVDFDALAEWLESGGSEDCAVFLGQPNNPTGACFDPDELRTLAERFSETWFVVDEAFADFVPGLDRLASSRPANVIVLYSLTKFYAVPGLRLGLGFAASDVAKTITGRIPPWSVNGLAQAVGCRALEDSEYALRTVQAVEALRDELQASLSALPGLTVFPGTANFLLCRIDRTDLDASTLAERLLEQWIAIRVCQSFDGLDDRFFRVAVRPAHENAQLICALEQVFAVSSVANGPVLHLKKRRTPALMVQGCSSNAGKSVLAAALCRILLQDGYDVAPFKSQNMSLNSFVTRDGGEMGRAQVTQAQACRLDPDVRMNPVLLKPSSDVGSQVIIMGQPIGNMKVKEYVRYKPEAFARAKQAYDSLAAEHEVMVLEGAGSPAEVNLKRHDIVNMAMARYANAGVLLAGDIDRGGVFASFVGTMELLSEWERALVRGFVVNNFRGDASLLDEALTITTDRTGVPFAGVVHHLTDLGLPEEDSVSFKSGVLDRLPSAERVVDIAVVDVPHISNFTDLDALLGEPDVHLRVVRRVADLGSPHAVILPGSKNVVADMHFLRETGMAQALLDLATQGETEIVGICGGFQMLGRTISDPLGLESGGELAGLGLLPLATELAPEKTLIRARATHLGTGEALHGYEIHHGRTIPLGATPKICVMRSDGEPLGYEDASGLVWGSYLHGLFDADVFRRRFVDQLRKRSGQEPLGRVVMAYDLESALDRLADAVRSSLDMKSVYRMSGL</sequence>
<dbReference type="Pfam" id="PF07685">
    <property type="entry name" value="GATase_3"/>
    <property type="match status" value="1"/>
</dbReference>
<organism evidence="10 11">
    <name type="scientific">Desulfovibrio ferrophilus</name>
    <dbReference type="NCBI Taxonomy" id="241368"/>
    <lineage>
        <taxon>Bacteria</taxon>
        <taxon>Pseudomonadati</taxon>
        <taxon>Thermodesulfobacteriota</taxon>
        <taxon>Desulfovibrionia</taxon>
        <taxon>Desulfovibrionales</taxon>
        <taxon>Desulfovibrionaceae</taxon>
        <taxon>Desulfovibrio</taxon>
    </lineage>
</organism>
<dbReference type="SUPFAM" id="SSF53383">
    <property type="entry name" value="PLP-dependent transferases"/>
    <property type="match status" value="1"/>
</dbReference>